<proteinExistence type="predicted"/>
<accession>A0A6J7WU03</accession>
<sequence>MTRWLLTDIKTGKFWRYASEGQCVQVARLKGLKDYTIEKEADVASH</sequence>
<protein>
    <submittedName>
        <fullName evidence="1">Uncharacterized protein</fullName>
    </submittedName>
</protein>
<gene>
    <name evidence="1" type="ORF">UFOVP233_41</name>
</gene>
<evidence type="ECO:0000313" key="1">
    <source>
        <dbReference type="EMBL" id="CAB5220298.1"/>
    </source>
</evidence>
<reference evidence="1" key="1">
    <citation type="submission" date="2020-05" db="EMBL/GenBank/DDBJ databases">
        <authorList>
            <person name="Chiriac C."/>
            <person name="Salcher M."/>
            <person name="Ghai R."/>
            <person name="Kavagutti S V."/>
        </authorList>
    </citation>
    <scope>NUCLEOTIDE SEQUENCE</scope>
</reference>
<dbReference type="EMBL" id="LR798285">
    <property type="protein sequence ID" value="CAB5220298.1"/>
    <property type="molecule type" value="Genomic_DNA"/>
</dbReference>
<name>A0A6J7WU03_9CAUD</name>
<organism evidence="1">
    <name type="scientific">uncultured Caudovirales phage</name>
    <dbReference type="NCBI Taxonomy" id="2100421"/>
    <lineage>
        <taxon>Viruses</taxon>
        <taxon>Duplodnaviria</taxon>
        <taxon>Heunggongvirae</taxon>
        <taxon>Uroviricota</taxon>
        <taxon>Caudoviricetes</taxon>
        <taxon>Peduoviridae</taxon>
        <taxon>Maltschvirus</taxon>
        <taxon>Maltschvirus maltsch</taxon>
    </lineage>
</organism>